<gene>
    <name evidence="1" type="ORF">ADUPG1_001121</name>
</gene>
<proteinExistence type="predicted"/>
<name>A0ABQ5K9M4_9EUKA</name>
<dbReference type="Proteomes" id="UP001057375">
    <property type="component" value="Unassembled WGS sequence"/>
</dbReference>
<accession>A0ABQ5K9M4</accession>
<sequence>MSASSLGHIIRPNIIGRHDDLRSLSAVWLEEVLGLPITQEDTRFLRHLHTRTQRADIVAHAFGTSDWSQNLVFDAQITEVVSTNIILDFTRKIVAIGNSVTAIVELGRGITHACLTNKESNKRCEYTPHPPPGSEIDPRYSFDFCPMIFSSTGVVGESFQEFLALVQRHHPSRCIEELKVVLARSLAYGNALNRQSYELRCSGHATSETIYNHRLLFPPPLISFYSPFVFSIDQLLMLFPYRSPGELLRDYEPLYYVAYTYVSNYLPNSARR</sequence>
<comment type="caution">
    <text evidence="1">The sequence shown here is derived from an EMBL/GenBank/DDBJ whole genome shotgun (WGS) entry which is preliminary data.</text>
</comment>
<protein>
    <submittedName>
        <fullName evidence="1">Uncharacterized protein</fullName>
    </submittedName>
</protein>
<organism evidence="1 2">
    <name type="scientific">Aduncisulcus paluster</name>
    <dbReference type="NCBI Taxonomy" id="2918883"/>
    <lineage>
        <taxon>Eukaryota</taxon>
        <taxon>Metamonada</taxon>
        <taxon>Carpediemonas-like organisms</taxon>
        <taxon>Aduncisulcus</taxon>
    </lineage>
</organism>
<evidence type="ECO:0000313" key="2">
    <source>
        <dbReference type="Proteomes" id="UP001057375"/>
    </source>
</evidence>
<evidence type="ECO:0000313" key="1">
    <source>
        <dbReference type="EMBL" id="GKT29252.1"/>
    </source>
</evidence>
<dbReference type="EMBL" id="BQXS01000760">
    <property type="protein sequence ID" value="GKT29252.1"/>
    <property type="molecule type" value="Genomic_DNA"/>
</dbReference>
<keyword evidence="2" id="KW-1185">Reference proteome</keyword>
<reference evidence="1" key="1">
    <citation type="submission" date="2022-03" db="EMBL/GenBank/DDBJ databases">
        <title>Draft genome sequence of Aduncisulcus paluster, a free-living microaerophilic Fornicata.</title>
        <authorList>
            <person name="Yuyama I."/>
            <person name="Kume K."/>
            <person name="Tamura T."/>
            <person name="Inagaki Y."/>
            <person name="Hashimoto T."/>
        </authorList>
    </citation>
    <scope>NUCLEOTIDE SEQUENCE</scope>
    <source>
        <strain evidence="1">NY0171</strain>
    </source>
</reference>